<keyword evidence="6" id="KW-0482">Metalloprotease</keyword>
<sequence length="385" mass="44554">MSASAKSKKTKKVKNVRYVPYARGFKIPTKKDQVLALGLGVGNKLPIPKEYTDTTFSDVNPFTFFNNIQQPTSIDDWLAQYNEEGQTYSQYLKQCPWLSPRKVKGMHDNFVSSAKTLSGKYPGSKIYIVPVGEFNEEDYISFSNLLDYSKRFLCLPIATLPHFKLQQNGDKLYWVDEPSTKTTVRSSPRTRLTELTSRFHTNTGNFQVQISPLLTKLRQNIPRDAFCLIGLTRHDLYADESDLFVAGMAAGNHGVAVFSLNRYDPSFSFSTEFWYQRYKVPGYTAEERRHLILQRSCKLVVHEICHILGLDHCIFFDCCMNGSGHLAEDFRQPMHLCPVDLRKLQTLCGFNTVKRYEQLLEFYKKFKMESETDWVERRIAYLKQK</sequence>
<dbReference type="GO" id="GO:0046872">
    <property type="term" value="F:metal ion binding"/>
    <property type="evidence" value="ECO:0007669"/>
    <property type="project" value="UniProtKB-KW"/>
</dbReference>
<evidence type="ECO:0000256" key="3">
    <source>
        <dbReference type="ARBA" id="ARBA00022723"/>
    </source>
</evidence>
<dbReference type="PANTHER" id="PTHR15910:SF1">
    <property type="entry name" value="ARCHAEMETZINCIN-2"/>
    <property type="match status" value="1"/>
</dbReference>
<evidence type="ECO:0000256" key="6">
    <source>
        <dbReference type="ARBA" id="ARBA00023049"/>
    </source>
</evidence>
<comment type="cofactor">
    <cofactor evidence="1">
        <name>Zn(2+)</name>
        <dbReference type="ChEBI" id="CHEBI:29105"/>
    </cofactor>
</comment>
<dbReference type="AlphaFoldDB" id="A0AAN8K3V7"/>
<dbReference type="Pfam" id="PF07998">
    <property type="entry name" value="Peptidase_M54"/>
    <property type="match status" value="1"/>
</dbReference>
<evidence type="ECO:0000256" key="4">
    <source>
        <dbReference type="ARBA" id="ARBA00022801"/>
    </source>
</evidence>
<evidence type="ECO:0000256" key="5">
    <source>
        <dbReference type="ARBA" id="ARBA00022833"/>
    </source>
</evidence>
<evidence type="ECO:0008006" key="9">
    <source>
        <dbReference type="Google" id="ProtNLM"/>
    </source>
</evidence>
<evidence type="ECO:0000256" key="2">
    <source>
        <dbReference type="ARBA" id="ARBA00022670"/>
    </source>
</evidence>
<dbReference type="PANTHER" id="PTHR15910">
    <property type="entry name" value="ARCHAEMETZINCIN"/>
    <property type="match status" value="1"/>
</dbReference>
<proteinExistence type="predicted"/>
<dbReference type="GO" id="GO:0006508">
    <property type="term" value="P:proteolysis"/>
    <property type="evidence" value="ECO:0007669"/>
    <property type="project" value="UniProtKB-KW"/>
</dbReference>
<dbReference type="EMBL" id="JAZGQO010000003">
    <property type="protein sequence ID" value="KAK6188752.1"/>
    <property type="molecule type" value="Genomic_DNA"/>
</dbReference>
<organism evidence="7 8">
    <name type="scientific">Patella caerulea</name>
    <name type="common">Rayed Mediterranean limpet</name>
    <dbReference type="NCBI Taxonomy" id="87958"/>
    <lineage>
        <taxon>Eukaryota</taxon>
        <taxon>Metazoa</taxon>
        <taxon>Spiralia</taxon>
        <taxon>Lophotrochozoa</taxon>
        <taxon>Mollusca</taxon>
        <taxon>Gastropoda</taxon>
        <taxon>Patellogastropoda</taxon>
        <taxon>Patelloidea</taxon>
        <taxon>Patellidae</taxon>
        <taxon>Patella</taxon>
    </lineage>
</organism>
<protein>
    <recommendedName>
        <fullName evidence="9">Archaemetzincin-2</fullName>
    </recommendedName>
</protein>
<gene>
    <name evidence="7" type="ORF">SNE40_004866</name>
</gene>
<dbReference type="Proteomes" id="UP001347796">
    <property type="component" value="Unassembled WGS sequence"/>
</dbReference>
<dbReference type="GO" id="GO:0008237">
    <property type="term" value="F:metallopeptidase activity"/>
    <property type="evidence" value="ECO:0007669"/>
    <property type="project" value="UniProtKB-KW"/>
</dbReference>
<keyword evidence="2" id="KW-0645">Protease</keyword>
<dbReference type="Gene3D" id="3.40.390.10">
    <property type="entry name" value="Collagenase (Catalytic Domain)"/>
    <property type="match status" value="1"/>
</dbReference>
<dbReference type="InterPro" id="IPR012962">
    <property type="entry name" value="Pept_M54_archaemetzincn"/>
</dbReference>
<keyword evidence="5" id="KW-0862">Zinc</keyword>
<dbReference type="SUPFAM" id="SSF55486">
    <property type="entry name" value="Metalloproteases ('zincins'), catalytic domain"/>
    <property type="match status" value="1"/>
</dbReference>
<evidence type="ECO:0000256" key="1">
    <source>
        <dbReference type="ARBA" id="ARBA00001947"/>
    </source>
</evidence>
<evidence type="ECO:0000313" key="8">
    <source>
        <dbReference type="Proteomes" id="UP001347796"/>
    </source>
</evidence>
<reference evidence="7 8" key="1">
    <citation type="submission" date="2024-01" db="EMBL/GenBank/DDBJ databases">
        <title>The genome of the rayed Mediterranean limpet Patella caerulea (Linnaeus, 1758).</title>
        <authorList>
            <person name="Anh-Thu Weber A."/>
            <person name="Halstead-Nussloch G."/>
        </authorList>
    </citation>
    <scope>NUCLEOTIDE SEQUENCE [LARGE SCALE GENOMIC DNA]</scope>
    <source>
        <strain evidence="7">AATW-2023a</strain>
        <tissue evidence="7">Whole specimen</tissue>
    </source>
</reference>
<keyword evidence="3" id="KW-0479">Metal-binding</keyword>
<dbReference type="InterPro" id="IPR024079">
    <property type="entry name" value="MetalloPept_cat_dom_sf"/>
</dbReference>
<dbReference type="CDD" id="cd11375">
    <property type="entry name" value="Peptidase_M54"/>
    <property type="match status" value="1"/>
</dbReference>
<keyword evidence="4" id="KW-0378">Hydrolase</keyword>
<comment type="caution">
    <text evidence="7">The sequence shown here is derived from an EMBL/GenBank/DDBJ whole genome shotgun (WGS) entry which is preliminary data.</text>
</comment>
<keyword evidence="8" id="KW-1185">Reference proteome</keyword>
<accession>A0AAN8K3V7</accession>
<evidence type="ECO:0000313" key="7">
    <source>
        <dbReference type="EMBL" id="KAK6188752.1"/>
    </source>
</evidence>
<name>A0AAN8K3V7_PATCE</name>